<dbReference type="GO" id="GO:0016020">
    <property type="term" value="C:membrane"/>
    <property type="evidence" value="ECO:0007669"/>
    <property type="project" value="InterPro"/>
</dbReference>
<keyword evidence="2" id="KW-0418">Kinase</keyword>
<reference evidence="2 3" key="1">
    <citation type="submission" date="2018-04" db="EMBL/GenBank/DDBJ databases">
        <title>Genomic Encyclopedia of Type Strains, Phase IV (KMG-IV): sequencing the most valuable type-strain genomes for metagenomic binning, comparative biology and taxonomic classification.</title>
        <authorList>
            <person name="Goeker M."/>
        </authorList>
    </citation>
    <scope>NUCLEOTIDE SEQUENCE [LARGE SCALE GENOMIC DNA]</scope>
    <source>
        <strain evidence="2 3">DSM 45771</strain>
    </source>
</reference>
<dbReference type="Gene3D" id="1.20.5.1930">
    <property type="match status" value="1"/>
</dbReference>
<proteinExistence type="predicted"/>
<evidence type="ECO:0000313" key="3">
    <source>
        <dbReference type="Proteomes" id="UP000245639"/>
    </source>
</evidence>
<evidence type="ECO:0000259" key="1">
    <source>
        <dbReference type="Pfam" id="PF07730"/>
    </source>
</evidence>
<name>A0A2U1FPR3_9PSEU</name>
<feature type="domain" description="Signal transduction histidine kinase subgroup 3 dimerisation and phosphoacceptor" evidence="1">
    <location>
        <begin position="18"/>
        <end position="82"/>
    </location>
</feature>
<sequence length="193" mass="20202">MTLGGEHGRRAEERWRRRRGLERRLHDGPALRLSALSLRLGVLRADAPDGNEAWRQGLDEFADELAAALQELRDVAAAIYPPLLDEAGLGPALRELVAASGGRARVDADGVRAGTAAEGAAYFATAACLAADRDAPVDVRVRVADGHLVLTLSGVDPALHGVVLDEAVPLGGSVGVTDASAEKTEITARFPCA</sequence>
<organism evidence="2 3">
    <name type="scientific">Actinomycetospora cinnamomea</name>
    <dbReference type="NCBI Taxonomy" id="663609"/>
    <lineage>
        <taxon>Bacteria</taxon>
        <taxon>Bacillati</taxon>
        <taxon>Actinomycetota</taxon>
        <taxon>Actinomycetes</taxon>
        <taxon>Pseudonocardiales</taxon>
        <taxon>Pseudonocardiaceae</taxon>
        <taxon>Actinomycetospora</taxon>
    </lineage>
</organism>
<gene>
    <name evidence="2" type="ORF">C8D89_10147</name>
</gene>
<dbReference type="RefSeq" id="WP_116706095.1">
    <property type="nucleotide sequence ID" value="NZ_QEKW01000001.1"/>
</dbReference>
<dbReference type="OrthoDB" id="3696704at2"/>
<dbReference type="GO" id="GO:0046983">
    <property type="term" value="F:protein dimerization activity"/>
    <property type="evidence" value="ECO:0007669"/>
    <property type="project" value="InterPro"/>
</dbReference>
<protein>
    <submittedName>
        <fullName evidence="2">Histidine kinase</fullName>
    </submittedName>
</protein>
<dbReference type="InterPro" id="IPR011712">
    <property type="entry name" value="Sig_transdc_His_kin_sub3_dim/P"/>
</dbReference>
<comment type="caution">
    <text evidence="2">The sequence shown here is derived from an EMBL/GenBank/DDBJ whole genome shotgun (WGS) entry which is preliminary data.</text>
</comment>
<dbReference type="Pfam" id="PF07730">
    <property type="entry name" value="HisKA_3"/>
    <property type="match status" value="1"/>
</dbReference>
<keyword evidence="2" id="KW-0808">Transferase</keyword>
<evidence type="ECO:0000313" key="2">
    <source>
        <dbReference type="EMBL" id="PVZ14183.1"/>
    </source>
</evidence>
<dbReference type="GO" id="GO:0000155">
    <property type="term" value="F:phosphorelay sensor kinase activity"/>
    <property type="evidence" value="ECO:0007669"/>
    <property type="project" value="InterPro"/>
</dbReference>
<dbReference type="EMBL" id="QEKW01000001">
    <property type="protein sequence ID" value="PVZ14183.1"/>
    <property type="molecule type" value="Genomic_DNA"/>
</dbReference>
<dbReference type="AlphaFoldDB" id="A0A2U1FPR3"/>
<accession>A0A2U1FPR3</accession>
<keyword evidence="3" id="KW-1185">Reference proteome</keyword>
<dbReference type="Proteomes" id="UP000245639">
    <property type="component" value="Unassembled WGS sequence"/>
</dbReference>